<dbReference type="PROSITE" id="PS51072">
    <property type="entry name" value="MHD"/>
    <property type="match status" value="1"/>
</dbReference>
<dbReference type="Pfam" id="PF00928">
    <property type="entry name" value="Adap_comp_sub"/>
    <property type="match status" value="2"/>
</dbReference>
<reference evidence="2" key="1">
    <citation type="submission" date="2012-04" db="EMBL/GenBank/DDBJ databases">
        <title>The Genome Sequence of Loa loa.</title>
        <authorList>
            <consortium name="The Broad Institute Genome Sequencing Platform"/>
            <consortium name="Broad Institute Genome Sequencing Center for Infectious Disease"/>
            <person name="Nutman T.B."/>
            <person name="Fink D.L."/>
            <person name="Russ C."/>
            <person name="Young S."/>
            <person name="Zeng Q."/>
            <person name="Gargeya S."/>
            <person name="Alvarado L."/>
            <person name="Berlin A."/>
            <person name="Chapman S.B."/>
            <person name="Chen Z."/>
            <person name="Freedman E."/>
            <person name="Gellesch M."/>
            <person name="Goldberg J."/>
            <person name="Griggs A."/>
            <person name="Gujja S."/>
            <person name="Heilman E.R."/>
            <person name="Heiman D."/>
            <person name="Howarth C."/>
            <person name="Mehta T."/>
            <person name="Neiman D."/>
            <person name="Pearson M."/>
            <person name="Roberts A."/>
            <person name="Saif S."/>
            <person name="Shea T."/>
            <person name="Shenoy N."/>
            <person name="Sisk P."/>
            <person name="Stolte C."/>
            <person name="Sykes S."/>
            <person name="White J."/>
            <person name="Yandava C."/>
            <person name="Haas B."/>
            <person name="Henn M.R."/>
            <person name="Nusbaum C."/>
            <person name="Birren B."/>
        </authorList>
    </citation>
    <scope>NUCLEOTIDE SEQUENCE [LARGE SCALE GENOMIC DNA]</scope>
</reference>
<dbReference type="OrthoDB" id="870at2759"/>
<dbReference type="CTD" id="9950932"/>
<dbReference type="InterPro" id="IPR036168">
    <property type="entry name" value="AP2_Mu_C_sf"/>
</dbReference>
<dbReference type="EMBL" id="JH712394">
    <property type="protein sequence ID" value="EFO15053.1"/>
    <property type="molecule type" value="Genomic_DNA"/>
</dbReference>
<accession>A0A1S0TKT4</accession>
<dbReference type="InterPro" id="IPR028565">
    <property type="entry name" value="MHD"/>
</dbReference>
<proteinExistence type="predicted"/>
<evidence type="ECO:0000313" key="2">
    <source>
        <dbReference type="EMBL" id="EFO15053.1"/>
    </source>
</evidence>
<protein>
    <recommendedName>
        <fullName evidence="1">MHD domain-containing protein</fullName>
    </recommendedName>
</protein>
<dbReference type="KEGG" id="loa:LOAG_13462"/>
<name>A0A1S0TKT4_LOALO</name>
<evidence type="ECO:0000259" key="1">
    <source>
        <dbReference type="PROSITE" id="PS51072"/>
    </source>
</evidence>
<dbReference type="GeneID" id="9950932"/>
<dbReference type="Gene3D" id="2.60.40.1170">
    <property type="entry name" value="Mu homology domain, subdomain B"/>
    <property type="match status" value="1"/>
</dbReference>
<dbReference type="PANTHER" id="PTHR10529">
    <property type="entry name" value="AP COMPLEX SUBUNIT MU"/>
    <property type="match status" value="1"/>
</dbReference>
<dbReference type="InterPro" id="IPR050431">
    <property type="entry name" value="Adaptor_comp_med_subunit"/>
</dbReference>
<dbReference type="SUPFAM" id="SSF49447">
    <property type="entry name" value="Second domain of Mu2 adaptin subunit (ap50) of ap2 adaptor"/>
    <property type="match status" value="2"/>
</dbReference>
<dbReference type="RefSeq" id="XP_003149016.1">
    <property type="nucleotide sequence ID" value="XM_003148968.1"/>
</dbReference>
<dbReference type="InParanoid" id="A0A1S0TKT4"/>
<organism evidence="2">
    <name type="scientific">Loa loa</name>
    <name type="common">Eye worm</name>
    <name type="synonym">Filaria loa</name>
    <dbReference type="NCBI Taxonomy" id="7209"/>
    <lineage>
        <taxon>Eukaryota</taxon>
        <taxon>Metazoa</taxon>
        <taxon>Ecdysozoa</taxon>
        <taxon>Nematoda</taxon>
        <taxon>Chromadorea</taxon>
        <taxon>Rhabditida</taxon>
        <taxon>Spirurina</taxon>
        <taxon>Spiruromorpha</taxon>
        <taxon>Filarioidea</taxon>
        <taxon>Onchocercidae</taxon>
        <taxon>Loa</taxon>
    </lineage>
</organism>
<gene>
    <name evidence="2" type="ORF">LOAG_13462</name>
</gene>
<sequence>IYLRKADVKHTNNEACSDVIEEIDAIIDQQCATVFSEIQGYISIDCCYKLSSIPDLMMALINPRLLDVVSFPLCVSERGTASVEALPIVVYFRINQLAVSGLKVNRLDLYSEKYKPFKGVKYITKTRRFQVYT</sequence>
<feature type="non-terminal residue" evidence="2">
    <location>
        <position position="1"/>
    </location>
</feature>
<feature type="domain" description="MHD" evidence="1">
    <location>
        <begin position="12"/>
        <end position="133"/>
    </location>
</feature>
<dbReference type="AlphaFoldDB" id="A0A1S0TKT4"/>